<dbReference type="Gene3D" id="1.20.58.340">
    <property type="entry name" value="Magnesium transport protein CorA, transmembrane region"/>
    <property type="match status" value="1"/>
</dbReference>
<sequence>MLMSTLSYHQVMPTFLDFLFPFGQQEYPQDFHFSGFRHQSRLREVDRGLRIPELGRSGKDFQLCYSLKSVESSKGQVEWPWSIRQMAIYHSFDFESGRTVWIVIKGNRLMRNRVKQTTGANKRSRLFDTPSHALSAALETHLVYSDWSAENWRWYINFLEEQLQTSTRHTLQTTHNFQFSDLQNTQHIEEKVNETLLILRMNTKILKELKEYYSSLLGSQHSSEYLNEDYEGDISRFENRVSSVISDLQMQESRLETLLRLLADRKALYLSEKSGVSAVKMENMTRQMHKIAVKTEQETVSMRIITLVTLFFLPGTFISTLMSTDIVRFPSNQMAFSSAATKTYVAITLPVMFLTFLSAYIYYRCVKRTDNLNWSESDDDAERGDLS</sequence>
<keyword evidence="1" id="KW-0472">Membrane</keyword>
<name>A0A8E2EYM6_9PEZI</name>
<gene>
    <name evidence="3" type="ORF">AOQ84DRAFT_342611</name>
</gene>
<evidence type="ECO:0000259" key="2">
    <source>
        <dbReference type="Pfam" id="PF26616"/>
    </source>
</evidence>
<dbReference type="Pfam" id="PF26616">
    <property type="entry name" value="CorA-like"/>
    <property type="match status" value="1"/>
</dbReference>
<dbReference type="InterPro" id="IPR058257">
    <property type="entry name" value="CorA-like_dom"/>
</dbReference>
<feature type="transmembrane region" description="Helical" evidence="1">
    <location>
        <begin position="304"/>
        <end position="323"/>
    </location>
</feature>
<keyword evidence="4" id="KW-1185">Reference proteome</keyword>
<proteinExistence type="predicted"/>
<dbReference type="OrthoDB" id="5396681at2759"/>
<dbReference type="Proteomes" id="UP000250140">
    <property type="component" value="Unassembled WGS sequence"/>
</dbReference>
<evidence type="ECO:0000313" key="3">
    <source>
        <dbReference type="EMBL" id="OCL06941.1"/>
    </source>
</evidence>
<reference evidence="3 4" key="1">
    <citation type="journal article" date="2016" name="Nat. Commun.">
        <title>Ectomycorrhizal ecology is imprinted in the genome of the dominant symbiotic fungus Cenococcum geophilum.</title>
        <authorList>
            <consortium name="DOE Joint Genome Institute"/>
            <person name="Peter M."/>
            <person name="Kohler A."/>
            <person name="Ohm R.A."/>
            <person name="Kuo A."/>
            <person name="Krutzmann J."/>
            <person name="Morin E."/>
            <person name="Arend M."/>
            <person name="Barry K.W."/>
            <person name="Binder M."/>
            <person name="Choi C."/>
            <person name="Clum A."/>
            <person name="Copeland A."/>
            <person name="Grisel N."/>
            <person name="Haridas S."/>
            <person name="Kipfer T."/>
            <person name="LaButti K."/>
            <person name="Lindquist E."/>
            <person name="Lipzen A."/>
            <person name="Maire R."/>
            <person name="Meier B."/>
            <person name="Mihaltcheva S."/>
            <person name="Molinier V."/>
            <person name="Murat C."/>
            <person name="Poggeler S."/>
            <person name="Quandt C.A."/>
            <person name="Sperisen C."/>
            <person name="Tritt A."/>
            <person name="Tisserant E."/>
            <person name="Crous P.W."/>
            <person name="Henrissat B."/>
            <person name="Nehls U."/>
            <person name="Egli S."/>
            <person name="Spatafora J.W."/>
            <person name="Grigoriev I.V."/>
            <person name="Martin F.M."/>
        </authorList>
    </citation>
    <scope>NUCLEOTIDE SEQUENCE [LARGE SCALE GENOMIC DNA]</scope>
    <source>
        <strain evidence="3 4">CBS 207.34</strain>
    </source>
</reference>
<dbReference type="EMBL" id="KV749959">
    <property type="protein sequence ID" value="OCL06941.1"/>
    <property type="molecule type" value="Genomic_DNA"/>
</dbReference>
<accession>A0A8E2EYM6</accession>
<organism evidence="3 4">
    <name type="scientific">Glonium stellatum</name>
    <dbReference type="NCBI Taxonomy" id="574774"/>
    <lineage>
        <taxon>Eukaryota</taxon>
        <taxon>Fungi</taxon>
        <taxon>Dikarya</taxon>
        <taxon>Ascomycota</taxon>
        <taxon>Pezizomycotina</taxon>
        <taxon>Dothideomycetes</taxon>
        <taxon>Pleosporomycetidae</taxon>
        <taxon>Gloniales</taxon>
        <taxon>Gloniaceae</taxon>
        <taxon>Glonium</taxon>
    </lineage>
</organism>
<evidence type="ECO:0000256" key="1">
    <source>
        <dbReference type="SAM" id="Phobius"/>
    </source>
</evidence>
<feature type="transmembrane region" description="Helical" evidence="1">
    <location>
        <begin position="343"/>
        <end position="363"/>
    </location>
</feature>
<keyword evidence="1" id="KW-0812">Transmembrane</keyword>
<feature type="domain" description="CorA-like transporter" evidence="2">
    <location>
        <begin position="1"/>
        <end position="170"/>
    </location>
</feature>
<dbReference type="AlphaFoldDB" id="A0A8E2EYM6"/>
<keyword evidence="1" id="KW-1133">Transmembrane helix</keyword>
<evidence type="ECO:0000313" key="4">
    <source>
        <dbReference type="Proteomes" id="UP000250140"/>
    </source>
</evidence>
<protein>
    <recommendedName>
        <fullName evidence="2">CorA-like transporter domain-containing protein</fullName>
    </recommendedName>
</protein>